<dbReference type="Pfam" id="PF24277">
    <property type="entry name" value="DmsR_N"/>
    <property type="match status" value="1"/>
</dbReference>
<name>A0A1I1E715_NATHA</name>
<evidence type="ECO:0000256" key="3">
    <source>
        <dbReference type="SAM" id="MobiDB-lite"/>
    </source>
</evidence>
<feature type="region of interest" description="Disordered" evidence="3">
    <location>
        <begin position="21"/>
        <end position="44"/>
    </location>
</feature>
<accession>A0A1I1E715</accession>
<sequence>MTGFRATVVVRDPAECPVASVSASTEQSIDSVSRTRVPAGSGEDEVVVEEFELPTNASPEDIADDAPTDVEMTPVQASEHEAVYRFERDRSNDCACEIVEETGTPISSVRAQDGSLLLSFRTLELEEVAGIVDELRDSFDGVLVEDLTQDHEESSSDPVIVDREELTDRQQEIIETAYEMGYFDYPKGANATDVAEELGVARSTFTEHLAAAQTKLMDSILAK</sequence>
<dbReference type="OrthoDB" id="168808at2157"/>
<dbReference type="Pfam" id="PF04967">
    <property type="entry name" value="HTH_10"/>
    <property type="match status" value="1"/>
</dbReference>
<dbReference type="PANTHER" id="PTHR34236:SF1">
    <property type="entry name" value="DIMETHYL SULFOXIDE REDUCTASE TRANSCRIPTIONAL ACTIVATOR"/>
    <property type="match status" value="1"/>
</dbReference>
<dbReference type="InterPro" id="IPR056433">
    <property type="entry name" value="DmsR-like_N"/>
</dbReference>
<keyword evidence="7" id="KW-1185">Reference proteome</keyword>
<dbReference type="InterPro" id="IPR007050">
    <property type="entry name" value="HTH_bacterioopsin"/>
</dbReference>
<keyword evidence="1" id="KW-0805">Transcription regulation</keyword>
<dbReference type="EMBL" id="FOKW01000002">
    <property type="protein sequence ID" value="SFB82985.1"/>
    <property type="molecule type" value="Genomic_DNA"/>
</dbReference>
<evidence type="ECO:0000313" key="7">
    <source>
        <dbReference type="Proteomes" id="UP000199161"/>
    </source>
</evidence>
<dbReference type="AlphaFoldDB" id="A0A1I1E715"/>
<dbReference type="PANTHER" id="PTHR34236">
    <property type="entry name" value="DIMETHYL SULFOXIDE REDUCTASE TRANSCRIPTIONAL ACTIVATOR"/>
    <property type="match status" value="1"/>
</dbReference>
<organism evidence="6 7">
    <name type="scientific">Natronobacterium haloterrestre</name>
    <name type="common">Halobiforma haloterrestris</name>
    <dbReference type="NCBI Taxonomy" id="148448"/>
    <lineage>
        <taxon>Archaea</taxon>
        <taxon>Methanobacteriati</taxon>
        <taxon>Methanobacteriota</taxon>
        <taxon>Stenosarchaea group</taxon>
        <taxon>Halobacteria</taxon>
        <taxon>Halobacteriales</taxon>
        <taxon>Natrialbaceae</taxon>
        <taxon>Natronobacterium</taxon>
    </lineage>
</organism>
<evidence type="ECO:0000256" key="2">
    <source>
        <dbReference type="ARBA" id="ARBA00023163"/>
    </source>
</evidence>
<dbReference type="InterPro" id="IPR036388">
    <property type="entry name" value="WH-like_DNA-bd_sf"/>
</dbReference>
<dbReference type="Gene3D" id="1.10.10.10">
    <property type="entry name" value="Winged helix-like DNA-binding domain superfamily/Winged helix DNA-binding domain"/>
    <property type="match status" value="1"/>
</dbReference>
<dbReference type="Proteomes" id="UP000199161">
    <property type="component" value="Unassembled WGS sequence"/>
</dbReference>
<gene>
    <name evidence="6" type="ORF">SAMN05444422_102264</name>
</gene>
<evidence type="ECO:0000313" key="6">
    <source>
        <dbReference type="EMBL" id="SFB82985.1"/>
    </source>
</evidence>
<feature type="domain" description="HTH bat-type" evidence="4">
    <location>
        <begin position="166"/>
        <end position="218"/>
    </location>
</feature>
<reference evidence="7" key="1">
    <citation type="submission" date="2016-10" db="EMBL/GenBank/DDBJ databases">
        <authorList>
            <person name="Varghese N."/>
            <person name="Submissions S."/>
        </authorList>
    </citation>
    <scope>NUCLEOTIDE SEQUENCE [LARGE SCALE GENOMIC DNA]</scope>
    <source>
        <strain evidence="7">DSM 13078</strain>
    </source>
</reference>
<feature type="domain" description="DmsR-like N-terminal" evidence="5">
    <location>
        <begin position="1"/>
        <end position="150"/>
    </location>
</feature>
<proteinExistence type="predicted"/>
<keyword evidence="2" id="KW-0804">Transcription</keyword>
<evidence type="ECO:0000259" key="4">
    <source>
        <dbReference type="Pfam" id="PF04967"/>
    </source>
</evidence>
<dbReference type="RefSeq" id="WP_089786020.1">
    <property type="nucleotide sequence ID" value="NZ_FOKW01000002.1"/>
</dbReference>
<feature type="compositionally biased region" description="Polar residues" evidence="3">
    <location>
        <begin position="21"/>
        <end position="34"/>
    </location>
</feature>
<evidence type="ECO:0000259" key="5">
    <source>
        <dbReference type="Pfam" id="PF24277"/>
    </source>
</evidence>
<evidence type="ECO:0000256" key="1">
    <source>
        <dbReference type="ARBA" id="ARBA00023015"/>
    </source>
</evidence>
<protein>
    <submittedName>
        <fullName evidence="6">Uncharacterized protein</fullName>
    </submittedName>
</protein>